<accession>A0ABP0DH78</accession>
<evidence type="ECO:0000313" key="3">
    <source>
        <dbReference type="Proteomes" id="UP001642502"/>
    </source>
</evidence>
<protein>
    <submittedName>
        <fullName evidence="2">Uncharacterized protein</fullName>
    </submittedName>
</protein>
<feature type="compositionally biased region" description="Polar residues" evidence="1">
    <location>
        <begin position="141"/>
        <end position="159"/>
    </location>
</feature>
<dbReference type="EMBL" id="CAWUON010000023">
    <property type="protein sequence ID" value="CAK7266966.1"/>
    <property type="molecule type" value="Genomic_DNA"/>
</dbReference>
<name>A0ABP0DH78_9PEZI</name>
<organism evidence="2 3">
    <name type="scientific">Sporothrix epigloea</name>
    <dbReference type="NCBI Taxonomy" id="1892477"/>
    <lineage>
        <taxon>Eukaryota</taxon>
        <taxon>Fungi</taxon>
        <taxon>Dikarya</taxon>
        <taxon>Ascomycota</taxon>
        <taxon>Pezizomycotina</taxon>
        <taxon>Sordariomycetes</taxon>
        <taxon>Sordariomycetidae</taxon>
        <taxon>Ophiostomatales</taxon>
        <taxon>Ophiostomataceae</taxon>
        <taxon>Sporothrix</taxon>
    </lineage>
</organism>
<reference evidence="2 3" key="1">
    <citation type="submission" date="2024-01" db="EMBL/GenBank/DDBJ databases">
        <authorList>
            <person name="Allen C."/>
            <person name="Tagirdzhanova G."/>
        </authorList>
    </citation>
    <scope>NUCLEOTIDE SEQUENCE [LARGE SCALE GENOMIC DNA]</scope>
    <source>
        <strain evidence="2 3">CBS 119000</strain>
    </source>
</reference>
<evidence type="ECO:0000313" key="2">
    <source>
        <dbReference type="EMBL" id="CAK7266966.1"/>
    </source>
</evidence>
<feature type="region of interest" description="Disordered" evidence="1">
    <location>
        <begin position="135"/>
        <end position="161"/>
    </location>
</feature>
<keyword evidence="3" id="KW-1185">Reference proteome</keyword>
<sequence length="386" mass="43564">MRRPAIDQLVYNHMFPRPKNCDPSNFSGILTRFLVFEVRQEVHSFYGHLDTQEAKYPGLDYCHPIHRIRLSRWPWHRRLFRAFDALRLTPTEIADLTQWEGTLWAKERYEKEQNLVIEDTAADGMPDYRHAKFRKPEEPQNIDTCSSLPTGSQSPAVHTNSEDTADECLVAHATATLHTHSTPLREQNLTIAVQSEDEVMDSFGSDLLIESGDGDALSVGIELNEAHGEGNILQQLDEDWEQWLKNALETGNLNVVAQHMPLNDLPFVHSRYTSPAHADISPRLDAGSPFSDQGTSTSIGQTMGSDRLESETTYFNIIPSQILHSARLGRWDEIPDFLHEVLRQAINNSTYQEAAASPRDAQYFANSADTVATFAHASLSTILNRN</sequence>
<gene>
    <name evidence="2" type="ORF">SEPCBS119000_002297</name>
</gene>
<comment type="caution">
    <text evidence="2">The sequence shown here is derived from an EMBL/GenBank/DDBJ whole genome shotgun (WGS) entry which is preliminary data.</text>
</comment>
<proteinExistence type="predicted"/>
<dbReference type="Proteomes" id="UP001642502">
    <property type="component" value="Unassembled WGS sequence"/>
</dbReference>
<evidence type="ECO:0000256" key="1">
    <source>
        <dbReference type="SAM" id="MobiDB-lite"/>
    </source>
</evidence>